<feature type="compositionally biased region" description="Low complexity" evidence="2">
    <location>
        <begin position="9"/>
        <end position="31"/>
    </location>
</feature>
<accession>A0A0C3KZQ9</accession>
<evidence type="ECO:0000256" key="1">
    <source>
        <dbReference type="PROSITE-ProRule" id="PRU00042"/>
    </source>
</evidence>
<evidence type="ECO:0000259" key="3">
    <source>
        <dbReference type="PROSITE" id="PS50157"/>
    </source>
</evidence>
<keyword evidence="1" id="KW-0479">Metal-binding</keyword>
<dbReference type="Proteomes" id="UP000054248">
    <property type="component" value="Unassembled WGS sequence"/>
</dbReference>
<evidence type="ECO:0000256" key="2">
    <source>
        <dbReference type="SAM" id="MobiDB-lite"/>
    </source>
</evidence>
<dbReference type="InterPro" id="IPR013087">
    <property type="entry name" value="Znf_C2H2_type"/>
</dbReference>
<sequence length="180" mass="20077">MSSKRPRNSASSASDASKDSLSSSPPTQLSPKAARRGSLTATKSPTRAISCTLPPRCNPPNPATILASGKELEKHYSLYHTHVRTAPERSICGKVFPDARLLDLHLSECHESLIEVSRDRGERTARQSLTCFSCFVSACGHKFSTRKGRRLHLIDVHKYPKEYYFSVTAKDLGDILHRWR</sequence>
<dbReference type="InterPro" id="IPR039258">
    <property type="entry name" value="ZNF511"/>
</dbReference>
<dbReference type="PANTHER" id="PTHR21354:SF0">
    <property type="entry name" value="ZINC FINGER PROTEIN 511"/>
    <property type="match status" value="1"/>
</dbReference>
<organism evidence="4 5">
    <name type="scientific">Tulasnella calospora MUT 4182</name>
    <dbReference type="NCBI Taxonomy" id="1051891"/>
    <lineage>
        <taxon>Eukaryota</taxon>
        <taxon>Fungi</taxon>
        <taxon>Dikarya</taxon>
        <taxon>Basidiomycota</taxon>
        <taxon>Agaricomycotina</taxon>
        <taxon>Agaricomycetes</taxon>
        <taxon>Cantharellales</taxon>
        <taxon>Tulasnellaceae</taxon>
        <taxon>Tulasnella</taxon>
    </lineage>
</organism>
<keyword evidence="1" id="KW-0862">Zinc</keyword>
<proteinExistence type="predicted"/>
<gene>
    <name evidence="4" type="ORF">M407DRAFT_234112</name>
</gene>
<reference evidence="5" key="2">
    <citation type="submission" date="2015-01" db="EMBL/GenBank/DDBJ databases">
        <title>Evolutionary Origins and Diversification of the Mycorrhizal Mutualists.</title>
        <authorList>
            <consortium name="DOE Joint Genome Institute"/>
            <consortium name="Mycorrhizal Genomics Consortium"/>
            <person name="Kohler A."/>
            <person name="Kuo A."/>
            <person name="Nagy L.G."/>
            <person name="Floudas D."/>
            <person name="Copeland A."/>
            <person name="Barry K.W."/>
            <person name="Cichocki N."/>
            <person name="Veneault-Fourrey C."/>
            <person name="LaButti K."/>
            <person name="Lindquist E.A."/>
            <person name="Lipzen A."/>
            <person name="Lundell T."/>
            <person name="Morin E."/>
            <person name="Murat C."/>
            <person name="Riley R."/>
            <person name="Ohm R."/>
            <person name="Sun H."/>
            <person name="Tunlid A."/>
            <person name="Henrissat B."/>
            <person name="Grigoriev I.V."/>
            <person name="Hibbett D.S."/>
            <person name="Martin F."/>
        </authorList>
    </citation>
    <scope>NUCLEOTIDE SEQUENCE [LARGE SCALE GENOMIC DNA]</scope>
    <source>
        <strain evidence="5">MUT 4182</strain>
    </source>
</reference>
<feature type="domain" description="C2H2-type" evidence="3">
    <location>
        <begin position="132"/>
        <end position="162"/>
    </location>
</feature>
<evidence type="ECO:0000313" key="4">
    <source>
        <dbReference type="EMBL" id="KIO26843.1"/>
    </source>
</evidence>
<dbReference type="OrthoDB" id="18440at2759"/>
<dbReference type="GO" id="GO:0008270">
    <property type="term" value="F:zinc ion binding"/>
    <property type="evidence" value="ECO:0007669"/>
    <property type="project" value="UniProtKB-KW"/>
</dbReference>
<protein>
    <recommendedName>
        <fullName evidence="3">C2H2-type domain-containing protein</fullName>
    </recommendedName>
</protein>
<dbReference type="PROSITE" id="PS50157">
    <property type="entry name" value="ZINC_FINGER_C2H2_2"/>
    <property type="match status" value="1"/>
</dbReference>
<keyword evidence="1" id="KW-0863">Zinc-finger</keyword>
<keyword evidence="5" id="KW-1185">Reference proteome</keyword>
<dbReference type="HOGENOM" id="CLU_1497306_0_0_1"/>
<name>A0A0C3KZQ9_9AGAM</name>
<evidence type="ECO:0000313" key="5">
    <source>
        <dbReference type="Proteomes" id="UP000054248"/>
    </source>
</evidence>
<dbReference type="AlphaFoldDB" id="A0A0C3KZQ9"/>
<dbReference type="PANTHER" id="PTHR21354">
    <property type="entry name" value="ZINC FINGER PROTEIN 511"/>
    <property type="match status" value="1"/>
</dbReference>
<feature type="region of interest" description="Disordered" evidence="2">
    <location>
        <begin position="1"/>
        <end position="45"/>
    </location>
</feature>
<reference evidence="4 5" key="1">
    <citation type="submission" date="2014-04" db="EMBL/GenBank/DDBJ databases">
        <authorList>
            <consortium name="DOE Joint Genome Institute"/>
            <person name="Kuo A."/>
            <person name="Girlanda M."/>
            <person name="Perotto S."/>
            <person name="Kohler A."/>
            <person name="Nagy L.G."/>
            <person name="Floudas D."/>
            <person name="Copeland A."/>
            <person name="Barry K.W."/>
            <person name="Cichocki N."/>
            <person name="Veneault-Fourrey C."/>
            <person name="LaButti K."/>
            <person name="Lindquist E.A."/>
            <person name="Lipzen A."/>
            <person name="Lundell T."/>
            <person name="Morin E."/>
            <person name="Murat C."/>
            <person name="Sun H."/>
            <person name="Tunlid A."/>
            <person name="Henrissat B."/>
            <person name="Grigoriev I.V."/>
            <person name="Hibbett D.S."/>
            <person name="Martin F."/>
            <person name="Nordberg H.P."/>
            <person name="Cantor M.N."/>
            <person name="Hua S.X."/>
        </authorList>
    </citation>
    <scope>NUCLEOTIDE SEQUENCE [LARGE SCALE GENOMIC DNA]</scope>
    <source>
        <strain evidence="4 5">MUT 4182</strain>
    </source>
</reference>
<dbReference type="EMBL" id="KN823018">
    <property type="protein sequence ID" value="KIO26843.1"/>
    <property type="molecule type" value="Genomic_DNA"/>
</dbReference>
<dbReference type="PROSITE" id="PS00028">
    <property type="entry name" value="ZINC_FINGER_C2H2_1"/>
    <property type="match status" value="1"/>
</dbReference>